<dbReference type="PANTHER" id="PTHR31299">
    <property type="entry name" value="ESTERASE, PUTATIVE (AFU_ORTHOLOGUE AFUA_1G05850)-RELATED"/>
    <property type="match status" value="1"/>
</dbReference>
<dbReference type="Proteomes" id="UP000193804">
    <property type="component" value="Unassembled WGS sequence"/>
</dbReference>
<dbReference type="Pfam" id="PF05139">
    <property type="entry name" value="Erythro_esteras"/>
    <property type="match status" value="1"/>
</dbReference>
<dbReference type="RefSeq" id="WP_085518936.1">
    <property type="nucleotide sequence ID" value="NZ_FXAW01000010.1"/>
</dbReference>
<protein>
    <submittedName>
        <fullName evidence="2">Erythromycin esterase</fullName>
    </submittedName>
</protein>
<name>A0A1X7LD91_9BACT</name>
<proteinExistence type="predicted"/>
<organism evidence="2 3">
    <name type="scientific">Marivirga sericea</name>
    <dbReference type="NCBI Taxonomy" id="1028"/>
    <lineage>
        <taxon>Bacteria</taxon>
        <taxon>Pseudomonadati</taxon>
        <taxon>Bacteroidota</taxon>
        <taxon>Cytophagia</taxon>
        <taxon>Cytophagales</taxon>
        <taxon>Marivirgaceae</taxon>
        <taxon>Marivirga</taxon>
    </lineage>
</organism>
<dbReference type="InterPro" id="IPR052036">
    <property type="entry name" value="Hydrolase/PRTase-associated"/>
</dbReference>
<dbReference type="EMBL" id="FXAW01000010">
    <property type="protein sequence ID" value="SMG51735.1"/>
    <property type="molecule type" value="Genomic_DNA"/>
</dbReference>
<evidence type="ECO:0000256" key="1">
    <source>
        <dbReference type="SAM" id="SignalP"/>
    </source>
</evidence>
<sequence>MIKPHFLLALFLCSTFNSLFAVSQEIKYVPLAEAGQKEIDSEAFKAIDSYFDDVTIAGLGESTHGTSEFHPYRAELFKYLIENKDFNTLFLEADYADCVPISDYVAGESVDIREAMKALYWPWQTEELLALIEWMRAYNQERALEDQLQFVGVDGQWPDNASMKINDLLLSYSLKPLDSNRFTIVSDQEFQKLRKREYKDMLAYLRTYKEKDVSDFPRSSSFERSGNEDA</sequence>
<gene>
    <name evidence="2" type="ORF">SAMN05661096_03812</name>
</gene>
<evidence type="ECO:0000313" key="2">
    <source>
        <dbReference type="EMBL" id="SMG51735.1"/>
    </source>
</evidence>
<feature type="chain" id="PRO_5013390252" evidence="1">
    <location>
        <begin position="22"/>
        <end position="230"/>
    </location>
</feature>
<dbReference type="CDD" id="cd14728">
    <property type="entry name" value="Ere-like"/>
    <property type="match status" value="1"/>
</dbReference>
<dbReference type="SUPFAM" id="SSF159501">
    <property type="entry name" value="EreA/ChaN-like"/>
    <property type="match status" value="1"/>
</dbReference>
<keyword evidence="1" id="KW-0732">Signal</keyword>
<dbReference type="OrthoDB" id="9810066at2"/>
<evidence type="ECO:0000313" key="3">
    <source>
        <dbReference type="Proteomes" id="UP000193804"/>
    </source>
</evidence>
<keyword evidence="3" id="KW-1185">Reference proteome</keyword>
<feature type="signal peptide" evidence="1">
    <location>
        <begin position="1"/>
        <end position="21"/>
    </location>
</feature>
<dbReference type="Gene3D" id="3.30.1870.10">
    <property type="entry name" value="EreA-like, domain 2"/>
    <property type="match status" value="1"/>
</dbReference>
<reference evidence="3" key="1">
    <citation type="submission" date="2017-04" db="EMBL/GenBank/DDBJ databases">
        <authorList>
            <person name="Varghese N."/>
            <person name="Submissions S."/>
        </authorList>
    </citation>
    <scope>NUCLEOTIDE SEQUENCE [LARGE SCALE GENOMIC DNA]</scope>
    <source>
        <strain evidence="3">DSM 4125</strain>
    </source>
</reference>
<accession>A0A1X7LD91</accession>
<dbReference type="InterPro" id="IPR007815">
    <property type="entry name" value="Emycin_Estase"/>
</dbReference>
<dbReference type="PANTHER" id="PTHR31299:SF0">
    <property type="entry name" value="ESTERASE, PUTATIVE (AFU_ORTHOLOGUE AFUA_1G05850)-RELATED"/>
    <property type="match status" value="1"/>
</dbReference>
<dbReference type="GO" id="GO:0046677">
    <property type="term" value="P:response to antibiotic"/>
    <property type="evidence" value="ECO:0007669"/>
    <property type="project" value="InterPro"/>
</dbReference>
<dbReference type="AlphaFoldDB" id="A0A1X7LD91"/>